<keyword evidence="3" id="KW-1185">Reference proteome</keyword>
<name>A0A6G1J764_9PLEO</name>
<dbReference type="Proteomes" id="UP000799291">
    <property type="component" value="Unassembled WGS sequence"/>
</dbReference>
<protein>
    <submittedName>
        <fullName evidence="2">Uncharacterized protein</fullName>
    </submittedName>
</protein>
<accession>A0A6G1J764</accession>
<dbReference type="AlphaFoldDB" id="A0A6G1J764"/>
<feature type="region of interest" description="Disordered" evidence="1">
    <location>
        <begin position="1"/>
        <end position="23"/>
    </location>
</feature>
<organism evidence="2 3">
    <name type="scientific">Lentithecium fluviatile CBS 122367</name>
    <dbReference type="NCBI Taxonomy" id="1168545"/>
    <lineage>
        <taxon>Eukaryota</taxon>
        <taxon>Fungi</taxon>
        <taxon>Dikarya</taxon>
        <taxon>Ascomycota</taxon>
        <taxon>Pezizomycotina</taxon>
        <taxon>Dothideomycetes</taxon>
        <taxon>Pleosporomycetidae</taxon>
        <taxon>Pleosporales</taxon>
        <taxon>Massarineae</taxon>
        <taxon>Lentitheciaceae</taxon>
        <taxon>Lentithecium</taxon>
    </lineage>
</organism>
<feature type="compositionally biased region" description="Basic and acidic residues" evidence="1">
    <location>
        <begin position="1"/>
        <end position="10"/>
    </location>
</feature>
<evidence type="ECO:0000313" key="2">
    <source>
        <dbReference type="EMBL" id="KAF2686362.1"/>
    </source>
</evidence>
<reference evidence="2" key="1">
    <citation type="journal article" date="2020" name="Stud. Mycol.">
        <title>101 Dothideomycetes genomes: a test case for predicting lifestyles and emergence of pathogens.</title>
        <authorList>
            <person name="Haridas S."/>
            <person name="Albert R."/>
            <person name="Binder M."/>
            <person name="Bloem J."/>
            <person name="Labutti K."/>
            <person name="Salamov A."/>
            <person name="Andreopoulos B."/>
            <person name="Baker S."/>
            <person name="Barry K."/>
            <person name="Bills G."/>
            <person name="Bluhm B."/>
            <person name="Cannon C."/>
            <person name="Castanera R."/>
            <person name="Culley D."/>
            <person name="Daum C."/>
            <person name="Ezra D."/>
            <person name="Gonzalez J."/>
            <person name="Henrissat B."/>
            <person name="Kuo A."/>
            <person name="Liang C."/>
            <person name="Lipzen A."/>
            <person name="Lutzoni F."/>
            <person name="Magnuson J."/>
            <person name="Mondo S."/>
            <person name="Nolan M."/>
            <person name="Ohm R."/>
            <person name="Pangilinan J."/>
            <person name="Park H.-J."/>
            <person name="Ramirez L."/>
            <person name="Alfaro M."/>
            <person name="Sun H."/>
            <person name="Tritt A."/>
            <person name="Yoshinaga Y."/>
            <person name="Zwiers L.-H."/>
            <person name="Turgeon B."/>
            <person name="Goodwin S."/>
            <person name="Spatafora J."/>
            <person name="Crous P."/>
            <person name="Grigoriev I."/>
        </authorList>
    </citation>
    <scope>NUCLEOTIDE SEQUENCE</scope>
    <source>
        <strain evidence="2">CBS 122367</strain>
    </source>
</reference>
<dbReference type="EMBL" id="MU005577">
    <property type="protein sequence ID" value="KAF2686362.1"/>
    <property type="molecule type" value="Genomic_DNA"/>
</dbReference>
<sequence>MSGTDPEWRPLSRTTRGPTPRHVTARVRAALVLSAASKPASVAALDARPRSNTASQRGPVANGTEIAWAESATRECIGLAVGRPPHAGGGGSDGVVIGGLTLWDAEMTWWGDTLVTLGGAETERRPACISLHPPSSLGRDFDYSHDFSQSTTHHIESYLNILNNAAV</sequence>
<evidence type="ECO:0000313" key="3">
    <source>
        <dbReference type="Proteomes" id="UP000799291"/>
    </source>
</evidence>
<evidence type="ECO:0000256" key="1">
    <source>
        <dbReference type="SAM" id="MobiDB-lite"/>
    </source>
</evidence>
<gene>
    <name evidence="2" type="ORF">K458DRAFT_387371</name>
</gene>
<proteinExistence type="predicted"/>